<evidence type="ECO:0000313" key="2">
    <source>
        <dbReference type="Proteomes" id="UP000078454"/>
    </source>
</evidence>
<gene>
    <name evidence="1" type="ORF">A8708_07130</name>
</gene>
<comment type="caution">
    <text evidence="1">The sequence shown here is derived from an EMBL/GenBank/DDBJ whole genome shotgun (WGS) entry which is preliminary data.</text>
</comment>
<name>A0A198AKY8_9BACL</name>
<dbReference type="EMBL" id="LYPB01000047">
    <property type="protein sequence ID" value="OAS21897.1"/>
    <property type="molecule type" value="Genomic_DNA"/>
</dbReference>
<reference evidence="1 2" key="1">
    <citation type="submission" date="2016-05" db="EMBL/GenBank/DDBJ databases">
        <title>Paenibacillus sp. 1ZS3-15 nov., isolated from the rhizosphere soil.</title>
        <authorList>
            <person name="Zhang X.X."/>
            <person name="Zhang J."/>
        </authorList>
    </citation>
    <scope>NUCLEOTIDE SEQUENCE [LARGE SCALE GENOMIC DNA]</scope>
    <source>
        <strain evidence="1 2">1ZS3-15</strain>
    </source>
</reference>
<dbReference type="AlphaFoldDB" id="A0A198AKY8"/>
<sequence>MIFYTLFKDNKKTLIDIQSRAPFFRLSIIDSIQEHSDFSARSGFQWLQQAAAALNQFLVEQLGDTLLGVGGDLLMIRKARKPSRNNFTSLAALSSLVANILPGNVTVPSSERICVVLLALPLLIADDEITAWYACSPGTGVASSVLGAFVVLGPGLGPGPGPGSGSATTGVLNVTSGPMLQFPAASLASTR</sequence>
<dbReference type="Proteomes" id="UP000078454">
    <property type="component" value="Unassembled WGS sequence"/>
</dbReference>
<proteinExistence type="predicted"/>
<keyword evidence="2" id="KW-1185">Reference proteome</keyword>
<dbReference type="RefSeq" id="WP_068662361.1">
    <property type="nucleotide sequence ID" value="NZ_LYPB01000047.1"/>
</dbReference>
<protein>
    <submittedName>
        <fullName evidence="1">Uncharacterized protein</fullName>
    </submittedName>
</protein>
<evidence type="ECO:0000313" key="1">
    <source>
        <dbReference type="EMBL" id="OAS21897.1"/>
    </source>
</evidence>
<organism evidence="1 2">
    <name type="scientific">Paenibacillus oryzisoli</name>
    <dbReference type="NCBI Taxonomy" id="1850517"/>
    <lineage>
        <taxon>Bacteria</taxon>
        <taxon>Bacillati</taxon>
        <taxon>Bacillota</taxon>
        <taxon>Bacilli</taxon>
        <taxon>Bacillales</taxon>
        <taxon>Paenibacillaceae</taxon>
        <taxon>Paenibacillus</taxon>
    </lineage>
</organism>
<accession>A0A198AKY8</accession>